<feature type="non-terminal residue" evidence="3">
    <location>
        <position position="371"/>
    </location>
</feature>
<name>A0A176S5X8_9GAMM</name>
<dbReference type="PATRIC" id="fig|1003181.4.peg.1022"/>
<sequence length="371" mass="41379">MKTLIMMLIMLSTLEAFAASNIDPNNKHAWSTNAGWIDFRTNHGGVTVYPDHLEGYAWAENIGWIQLGSHNSGGTHTYANSSNNNWGVNNDGAGKLSGYAWSSHIGWINFTQVTINQTTGDFNGDAWSENVGWIRFNGSPTYKVRVENQQTNQPPQAVFTLNPTQGTAPLTVTFDASGSYDPDGTIVNYEWAANGQPFATGNPFSYTFTTAFEYQGPIKLTVKDNQGLTASTQQNVSITVTKQQTDSVGQAIIIAGPRINDSLFQYSNEFTQRMYRLLKKRRFGDDDLHYMNLRAPDIELDGLPENDRQDYNFFEPEQQLSQAFAQAAARLSAGQQFVFYLHGHGRKNRVYLSNYELSASHLRDLLATLPA</sequence>
<dbReference type="Proteomes" id="UP000076962">
    <property type="component" value="Unassembled WGS sequence"/>
</dbReference>
<evidence type="ECO:0000313" key="4">
    <source>
        <dbReference type="Proteomes" id="UP000076962"/>
    </source>
</evidence>
<proteinExistence type="predicted"/>
<dbReference type="Gene3D" id="2.60.40.10">
    <property type="entry name" value="Immunoglobulins"/>
    <property type="match status" value="1"/>
</dbReference>
<gene>
    <name evidence="3" type="ORF">THIOM_000686</name>
</gene>
<protein>
    <recommendedName>
        <fullName evidence="2">PKD/Chitinase domain-containing protein</fullName>
    </recommendedName>
</protein>
<dbReference type="EMBL" id="LUTY01000343">
    <property type="protein sequence ID" value="OAD23483.1"/>
    <property type="molecule type" value="Genomic_DNA"/>
</dbReference>
<keyword evidence="1" id="KW-0732">Signal</keyword>
<dbReference type="CDD" id="cd00146">
    <property type="entry name" value="PKD"/>
    <property type="match status" value="1"/>
</dbReference>
<organism evidence="3 4">
    <name type="scientific">Candidatus Thiomargarita nelsonii</name>
    <dbReference type="NCBI Taxonomy" id="1003181"/>
    <lineage>
        <taxon>Bacteria</taxon>
        <taxon>Pseudomonadati</taxon>
        <taxon>Pseudomonadota</taxon>
        <taxon>Gammaproteobacteria</taxon>
        <taxon>Thiotrichales</taxon>
        <taxon>Thiotrichaceae</taxon>
        <taxon>Thiomargarita</taxon>
    </lineage>
</organism>
<evidence type="ECO:0000313" key="3">
    <source>
        <dbReference type="EMBL" id="OAD23483.1"/>
    </source>
</evidence>
<keyword evidence="4" id="KW-1185">Reference proteome</keyword>
<feature type="chain" id="PRO_5008049015" description="PKD/Chitinase domain-containing protein" evidence="1">
    <location>
        <begin position="19"/>
        <end position="371"/>
    </location>
</feature>
<accession>A0A176S5X8</accession>
<dbReference type="Pfam" id="PF18911">
    <property type="entry name" value="PKD_4"/>
    <property type="match status" value="1"/>
</dbReference>
<dbReference type="AlphaFoldDB" id="A0A176S5X8"/>
<comment type="caution">
    <text evidence="3">The sequence shown here is derived from an EMBL/GenBank/DDBJ whole genome shotgun (WGS) entry which is preliminary data.</text>
</comment>
<dbReference type="SUPFAM" id="SSF49299">
    <property type="entry name" value="PKD domain"/>
    <property type="match status" value="1"/>
</dbReference>
<evidence type="ECO:0000259" key="2">
    <source>
        <dbReference type="SMART" id="SM00089"/>
    </source>
</evidence>
<dbReference type="InterPro" id="IPR000601">
    <property type="entry name" value="PKD_dom"/>
</dbReference>
<dbReference type="SMART" id="SM00089">
    <property type="entry name" value="PKD"/>
    <property type="match status" value="1"/>
</dbReference>
<dbReference type="InterPro" id="IPR022409">
    <property type="entry name" value="PKD/Chitinase_dom"/>
</dbReference>
<feature type="signal peptide" evidence="1">
    <location>
        <begin position="1"/>
        <end position="18"/>
    </location>
</feature>
<feature type="domain" description="PKD/Chitinase" evidence="2">
    <location>
        <begin position="156"/>
        <end position="241"/>
    </location>
</feature>
<evidence type="ECO:0000256" key="1">
    <source>
        <dbReference type="SAM" id="SignalP"/>
    </source>
</evidence>
<reference evidence="3 4" key="1">
    <citation type="submission" date="2016-05" db="EMBL/GenBank/DDBJ databases">
        <title>Single-cell genome of chain-forming Candidatus Thiomargarita nelsonii and comparison to other large sulfur-oxidizing bacteria.</title>
        <authorList>
            <person name="Winkel M."/>
            <person name="Salman V."/>
            <person name="Woyke T."/>
            <person name="Schulz-Vogt H."/>
            <person name="Richter M."/>
            <person name="Flood B."/>
            <person name="Bailey J."/>
            <person name="Amann R."/>
            <person name="Mussmann M."/>
        </authorList>
    </citation>
    <scope>NUCLEOTIDE SEQUENCE [LARGE SCALE GENOMIC DNA]</scope>
    <source>
        <strain evidence="3 4">THI036</strain>
    </source>
</reference>
<dbReference type="InterPro" id="IPR035986">
    <property type="entry name" value="PKD_dom_sf"/>
</dbReference>
<dbReference type="InterPro" id="IPR013783">
    <property type="entry name" value="Ig-like_fold"/>
</dbReference>